<keyword evidence="3 5" id="KW-1133">Transmembrane helix</keyword>
<protein>
    <submittedName>
        <fullName evidence="7">MFS transporter</fullName>
    </submittedName>
</protein>
<evidence type="ECO:0000256" key="5">
    <source>
        <dbReference type="SAM" id="Phobius"/>
    </source>
</evidence>
<dbReference type="InterPro" id="IPR036259">
    <property type="entry name" value="MFS_trans_sf"/>
</dbReference>
<keyword evidence="4 5" id="KW-0472">Membrane</keyword>
<feature type="transmembrane region" description="Helical" evidence="5">
    <location>
        <begin position="91"/>
        <end position="107"/>
    </location>
</feature>
<reference evidence="8" key="1">
    <citation type="journal article" date="2019" name="Int. J. Syst. Evol. Microbiol.">
        <title>The Global Catalogue of Microorganisms (GCM) 10K type strain sequencing project: providing services to taxonomists for standard genome sequencing and annotation.</title>
        <authorList>
            <consortium name="The Broad Institute Genomics Platform"/>
            <consortium name="The Broad Institute Genome Sequencing Center for Infectious Disease"/>
            <person name="Wu L."/>
            <person name="Ma J."/>
        </authorList>
    </citation>
    <scope>NUCLEOTIDE SEQUENCE [LARGE SCALE GENOMIC DNA]</scope>
    <source>
        <strain evidence="8">CCUG 51308</strain>
    </source>
</reference>
<proteinExistence type="predicted"/>
<keyword evidence="8" id="KW-1185">Reference proteome</keyword>
<dbReference type="CDD" id="cd17319">
    <property type="entry name" value="MFS_ExuT_GudP_like"/>
    <property type="match status" value="1"/>
</dbReference>
<feature type="transmembrane region" description="Helical" evidence="5">
    <location>
        <begin position="351"/>
        <end position="377"/>
    </location>
</feature>
<organism evidence="7 8">
    <name type="scientific">Hirschia litorea</name>
    <dbReference type="NCBI Taxonomy" id="1199156"/>
    <lineage>
        <taxon>Bacteria</taxon>
        <taxon>Pseudomonadati</taxon>
        <taxon>Pseudomonadota</taxon>
        <taxon>Alphaproteobacteria</taxon>
        <taxon>Hyphomonadales</taxon>
        <taxon>Hyphomonadaceae</taxon>
        <taxon>Hirschia</taxon>
    </lineage>
</organism>
<evidence type="ECO:0000256" key="1">
    <source>
        <dbReference type="ARBA" id="ARBA00004141"/>
    </source>
</evidence>
<feature type="transmembrane region" description="Helical" evidence="5">
    <location>
        <begin position="151"/>
        <end position="172"/>
    </location>
</feature>
<dbReference type="Proteomes" id="UP001596492">
    <property type="component" value="Unassembled WGS sequence"/>
</dbReference>
<feature type="transmembrane region" description="Helical" evidence="5">
    <location>
        <begin position="24"/>
        <end position="42"/>
    </location>
</feature>
<feature type="transmembrane region" description="Helical" evidence="5">
    <location>
        <begin position="178"/>
        <end position="199"/>
    </location>
</feature>
<dbReference type="InterPro" id="IPR020846">
    <property type="entry name" value="MFS_dom"/>
</dbReference>
<feature type="transmembrane region" description="Helical" evidence="5">
    <location>
        <begin position="62"/>
        <end position="84"/>
    </location>
</feature>
<dbReference type="PANTHER" id="PTHR11662:SF333">
    <property type="entry name" value="D-GALACTONATE TRANSPORTER"/>
    <property type="match status" value="1"/>
</dbReference>
<evidence type="ECO:0000256" key="4">
    <source>
        <dbReference type="ARBA" id="ARBA00023136"/>
    </source>
</evidence>
<evidence type="ECO:0000256" key="3">
    <source>
        <dbReference type="ARBA" id="ARBA00022989"/>
    </source>
</evidence>
<dbReference type="PANTHER" id="PTHR11662">
    <property type="entry name" value="SOLUTE CARRIER FAMILY 17"/>
    <property type="match status" value="1"/>
</dbReference>
<dbReference type="PROSITE" id="PS50850">
    <property type="entry name" value="MFS"/>
    <property type="match status" value="1"/>
</dbReference>
<dbReference type="PIRSF" id="PIRSF002808">
    <property type="entry name" value="Hexose_phosphate_transp"/>
    <property type="match status" value="1"/>
</dbReference>
<dbReference type="SUPFAM" id="SSF103473">
    <property type="entry name" value="MFS general substrate transporter"/>
    <property type="match status" value="1"/>
</dbReference>
<evidence type="ECO:0000313" key="8">
    <source>
        <dbReference type="Proteomes" id="UP001596492"/>
    </source>
</evidence>
<comment type="caution">
    <text evidence="7">The sequence shown here is derived from an EMBL/GenBank/DDBJ whole genome shotgun (WGS) entry which is preliminary data.</text>
</comment>
<feature type="transmembrane region" description="Helical" evidence="5">
    <location>
        <begin position="416"/>
        <end position="435"/>
    </location>
</feature>
<feature type="transmembrane region" description="Helical" evidence="5">
    <location>
        <begin position="384"/>
        <end position="404"/>
    </location>
</feature>
<feature type="domain" description="Major facilitator superfamily (MFS) profile" evidence="6">
    <location>
        <begin position="26"/>
        <end position="439"/>
    </location>
</feature>
<evidence type="ECO:0000256" key="2">
    <source>
        <dbReference type="ARBA" id="ARBA00022692"/>
    </source>
</evidence>
<dbReference type="Pfam" id="PF07690">
    <property type="entry name" value="MFS_1"/>
    <property type="match status" value="1"/>
</dbReference>
<dbReference type="Gene3D" id="1.20.1250.20">
    <property type="entry name" value="MFS general substrate transporter like domains"/>
    <property type="match status" value="2"/>
</dbReference>
<keyword evidence="2 5" id="KW-0812">Transmembrane</keyword>
<dbReference type="InterPro" id="IPR000849">
    <property type="entry name" value="Sugar_P_transporter"/>
</dbReference>
<name>A0ABW2INZ3_9PROT</name>
<evidence type="ECO:0000259" key="6">
    <source>
        <dbReference type="PROSITE" id="PS50850"/>
    </source>
</evidence>
<dbReference type="InterPro" id="IPR011701">
    <property type="entry name" value="MFS"/>
</dbReference>
<evidence type="ECO:0000313" key="7">
    <source>
        <dbReference type="EMBL" id="MFC7292698.1"/>
    </source>
</evidence>
<dbReference type="InterPro" id="IPR050382">
    <property type="entry name" value="MFS_Na/Anion_cotransporter"/>
</dbReference>
<sequence>MLTENAENPATQTPPREKPTRKRFAILAMIFVTVVINYMDRANLSIAATALSGELELNSEQMGAIFAAFGITYSISQIPGGVIVDLMRSRILYPIILIGWSLATLLQGFANSVLLIMGCRWAIGIFEAPSYPINNKVATNWFPENERASAIGIYTSGQFLGIAFLMPVLTLIQAQYGWRGLFIISGLVGIVWGVIWYFFYRDPDEHKGVNDAELKIISDGGGYNKDEVKPATDKTKGKGFNWGDLKQTLIHRKLWGIYIGQFCLGGVTIFFMTWFPKYLVDYRGLDFIKSGYLASLPFIAAFIGILLSGFSSDFLVKSGLSKEVARKSPIILGMLLSTSIIGANYTESTFWIMAFMSLAFFGIGLASIAWVFVSLLAPQGKVGLVGGTFNFIGGLSAFVIPYAIGVLAKGGQFEPALVFVASLGLIGTCSYLFLVGKVERIVPKG</sequence>
<dbReference type="RefSeq" id="WP_382168341.1">
    <property type="nucleotide sequence ID" value="NZ_JBHTBR010000005.1"/>
</dbReference>
<feature type="transmembrane region" description="Helical" evidence="5">
    <location>
        <begin position="255"/>
        <end position="275"/>
    </location>
</feature>
<accession>A0ABW2INZ3</accession>
<dbReference type="EMBL" id="JBHTBR010000005">
    <property type="protein sequence ID" value="MFC7292698.1"/>
    <property type="molecule type" value="Genomic_DNA"/>
</dbReference>
<comment type="subcellular location">
    <subcellularLocation>
        <location evidence="1">Membrane</location>
        <topology evidence="1">Multi-pass membrane protein</topology>
    </subcellularLocation>
</comment>
<gene>
    <name evidence="7" type="ORF">ACFQS8_13785</name>
</gene>
<feature type="transmembrane region" description="Helical" evidence="5">
    <location>
        <begin position="295"/>
        <end position="316"/>
    </location>
</feature>